<proteinExistence type="predicted"/>
<protein>
    <recommendedName>
        <fullName evidence="3">Exonuclease domain-containing protein</fullName>
    </recommendedName>
</protein>
<dbReference type="Proteomes" id="UP000317977">
    <property type="component" value="Unassembled WGS sequence"/>
</dbReference>
<dbReference type="SUPFAM" id="SSF53098">
    <property type="entry name" value="Ribonuclease H-like"/>
    <property type="match status" value="1"/>
</dbReference>
<name>A0A5C6F4B2_9BACT</name>
<accession>A0A5C6F4B2</accession>
<gene>
    <name evidence="1" type="ORF">Poly59_22450</name>
</gene>
<dbReference type="EMBL" id="SJPX01000002">
    <property type="protein sequence ID" value="TWU55942.1"/>
    <property type="molecule type" value="Genomic_DNA"/>
</dbReference>
<evidence type="ECO:0008006" key="3">
    <source>
        <dbReference type="Google" id="ProtNLM"/>
    </source>
</evidence>
<comment type="caution">
    <text evidence="1">The sequence shown here is derived from an EMBL/GenBank/DDBJ whole genome shotgun (WGS) entry which is preliminary data.</text>
</comment>
<organism evidence="1 2">
    <name type="scientific">Rubripirellula reticaptiva</name>
    <dbReference type="NCBI Taxonomy" id="2528013"/>
    <lineage>
        <taxon>Bacteria</taxon>
        <taxon>Pseudomonadati</taxon>
        <taxon>Planctomycetota</taxon>
        <taxon>Planctomycetia</taxon>
        <taxon>Pirellulales</taxon>
        <taxon>Pirellulaceae</taxon>
        <taxon>Rubripirellula</taxon>
    </lineage>
</organism>
<dbReference type="GO" id="GO:0003676">
    <property type="term" value="F:nucleic acid binding"/>
    <property type="evidence" value="ECO:0007669"/>
    <property type="project" value="InterPro"/>
</dbReference>
<reference evidence="1 2" key="1">
    <citation type="submission" date="2019-02" db="EMBL/GenBank/DDBJ databases">
        <title>Deep-cultivation of Planctomycetes and their phenomic and genomic characterization uncovers novel biology.</title>
        <authorList>
            <person name="Wiegand S."/>
            <person name="Jogler M."/>
            <person name="Boedeker C."/>
            <person name="Pinto D."/>
            <person name="Vollmers J."/>
            <person name="Rivas-Marin E."/>
            <person name="Kohn T."/>
            <person name="Peeters S.H."/>
            <person name="Heuer A."/>
            <person name="Rast P."/>
            <person name="Oberbeckmann S."/>
            <person name="Bunk B."/>
            <person name="Jeske O."/>
            <person name="Meyerdierks A."/>
            <person name="Storesund J.E."/>
            <person name="Kallscheuer N."/>
            <person name="Luecker S."/>
            <person name="Lage O.M."/>
            <person name="Pohl T."/>
            <person name="Merkel B.J."/>
            <person name="Hornburger P."/>
            <person name="Mueller R.-W."/>
            <person name="Bruemmer F."/>
            <person name="Labrenz M."/>
            <person name="Spormann A.M."/>
            <person name="Op Den Camp H."/>
            <person name="Overmann J."/>
            <person name="Amann R."/>
            <person name="Jetten M.S.M."/>
            <person name="Mascher T."/>
            <person name="Medema M.H."/>
            <person name="Devos D.P."/>
            <person name="Kaster A.-K."/>
            <person name="Ovreas L."/>
            <person name="Rohde M."/>
            <person name="Galperin M.Y."/>
            <person name="Jogler C."/>
        </authorList>
    </citation>
    <scope>NUCLEOTIDE SEQUENCE [LARGE SCALE GENOMIC DNA]</scope>
    <source>
        <strain evidence="1 2">Poly59</strain>
    </source>
</reference>
<evidence type="ECO:0000313" key="1">
    <source>
        <dbReference type="EMBL" id="TWU55942.1"/>
    </source>
</evidence>
<dbReference type="InterPro" id="IPR036397">
    <property type="entry name" value="RNaseH_sf"/>
</dbReference>
<dbReference type="Gene3D" id="3.30.420.10">
    <property type="entry name" value="Ribonuclease H-like superfamily/Ribonuclease H"/>
    <property type="match status" value="1"/>
</dbReference>
<keyword evidence="2" id="KW-1185">Reference proteome</keyword>
<evidence type="ECO:0000313" key="2">
    <source>
        <dbReference type="Proteomes" id="UP000317977"/>
    </source>
</evidence>
<dbReference type="InterPro" id="IPR012337">
    <property type="entry name" value="RNaseH-like_sf"/>
</dbReference>
<sequence>MDNQAGKWYLRCMEPKTVDQRLVFFDLIVAGNELTHPIIQFAAIAVDEHFGEIDRFETKIRFRQKDVEQKSLFGGIYDRRTWRHFALPELDALQRAQSFLRRHSAMGQFADDETDSPFAQLVAYDATMKSAFLDAWFARHHAFFPASMRPLCTMQRATWLLYEDRQMTPISDFRFATLADYFGVELRQTVRHDLLACVEANIGIFRAMQRWMPKRSETNLSSRSATVLMATNSN</sequence>
<dbReference type="AlphaFoldDB" id="A0A5C6F4B2"/>